<protein>
    <submittedName>
        <fullName evidence="1">Uncharacterized protein</fullName>
    </submittedName>
</protein>
<evidence type="ECO:0000313" key="1">
    <source>
        <dbReference type="EMBL" id="GAH58739.1"/>
    </source>
</evidence>
<reference evidence="1" key="1">
    <citation type="journal article" date="2014" name="Front. Microbiol.">
        <title>High frequency of phylogenetically diverse reductive dehalogenase-homologous genes in deep subseafloor sedimentary metagenomes.</title>
        <authorList>
            <person name="Kawai M."/>
            <person name="Futagami T."/>
            <person name="Toyoda A."/>
            <person name="Takaki Y."/>
            <person name="Nishi S."/>
            <person name="Hori S."/>
            <person name="Arai W."/>
            <person name="Tsubouchi T."/>
            <person name="Morono Y."/>
            <person name="Uchiyama I."/>
            <person name="Ito T."/>
            <person name="Fujiyama A."/>
            <person name="Inagaki F."/>
            <person name="Takami H."/>
        </authorList>
    </citation>
    <scope>NUCLEOTIDE SEQUENCE</scope>
    <source>
        <strain evidence="1">Expedition CK06-06</strain>
    </source>
</reference>
<sequence>IILKLNTIWNVYRLDLFTDIYIIVKKKKLNLITIHMI</sequence>
<dbReference type="EMBL" id="BARU01016132">
    <property type="protein sequence ID" value="GAH58739.1"/>
    <property type="molecule type" value="Genomic_DNA"/>
</dbReference>
<proteinExistence type="predicted"/>
<organism evidence="1">
    <name type="scientific">marine sediment metagenome</name>
    <dbReference type="NCBI Taxonomy" id="412755"/>
    <lineage>
        <taxon>unclassified sequences</taxon>
        <taxon>metagenomes</taxon>
        <taxon>ecological metagenomes</taxon>
    </lineage>
</organism>
<gene>
    <name evidence="1" type="ORF">S03H2_27161</name>
</gene>
<comment type="caution">
    <text evidence="1">The sequence shown here is derived from an EMBL/GenBank/DDBJ whole genome shotgun (WGS) entry which is preliminary data.</text>
</comment>
<dbReference type="AlphaFoldDB" id="X1HY32"/>
<name>X1HY32_9ZZZZ</name>
<accession>X1HY32</accession>
<feature type="non-terminal residue" evidence="1">
    <location>
        <position position="1"/>
    </location>
</feature>